<comment type="caution">
    <text evidence="10">The sequence shown here is derived from an EMBL/GenBank/DDBJ whole genome shotgun (WGS) entry which is preliminary data.</text>
</comment>
<dbReference type="CDD" id="cd03225">
    <property type="entry name" value="ABC_cobalt_CbiO_domain1"/>
    <property type="match status" value="1"/>
</dbReference>
<feature type="region of interest" description="Disordered" evidence="8">
    <location>
        <begin position="1"/>
        <end position="32"/>
    </location>
</feature>
<evidence type="ECO:0000313" key="10">
    <source>
        <dbReference type="EMBL" id="MSS13555.1"/>
    </source>
</evidence>
<keyword evidence="7" id="KW-0472">Membrane</keyword>
<proteinExistence type="inferred from homology"/>
<name>A0A6L5X1N8_9FIRM</name>
<keyword evidence="2" id="KW-0813">Transport</keyword>
<dbReference type="SMART" id="SM00382">
    <property type="entry name" value="AAA"/>
    <property type="match status" value="1"/>
</dbReference>
<dbReference type="EMBL" id="VULZ01000001">
    <property type="protein sequence ID" value="MSS13555.1"/>
    <property type="molecule type" value="Genomic_DNA"/>
</dbReference>
<dbReference type="GO" id="GO:0042626">
    <property type="term" value="F:ATPase-coupled transmembrane transporter activity"/>
    <property type="evidence" value="ECO:0007669"/>
    <property type="project" value="TreeGrafter"/>
</dbReference>
<dbReference type="PANTHER" id="PTHR43553">
    <property type="entry name" value="HEAVY METAL TRANSPORTER"/>
    <property type="match status" value="1"/>
</dbReference>
<evidence type="ECO:0000256" key="8">
    <source>
        <dbReference type="SAM" id="MobiDB-lite"/>
    </source>
</evidence>
<dbReference type="PROSITE" id="PS50893">
    <property type="entry name" value="ABC_TRANSPORTER_2"/>
    <property type="match status" value="1"/>
</dbReference>
<keyword evidence="5 10" id="KW-0067">ATP-binding</keyword>
<dbReference type="InterPro" id="IPR015856">
    <property type="entry name" value="ABC_transpr_CbiO/EcfA_su"/>
</dbReference>
<comment type="similarity">
    <text evidence="1">Belongs to the ABC transporter superfamily.</text>
</comment>
<dbReference type="RefSeq" id="WP_154521597.1">
    <property type="nucleotide sequence ID" value="NZ_VULZ01000001.1"/>
</dbReference>
<evidence type="ECO:0000256" key="2">
    <source>
        <dbReference type="ARBA" id="ARBA00022448"/>
    </source>
</evidence>
<dbReference type="InterPro" id="IPR027417">
    <property type="entry name" value="P-loop_NTPase"/>
</dbReference>
<dbReference type="Proteomes" id="UP000481852">
    <property type="component" value="Unassembled WGS sequence"/>
</dbReference>
<gene>
    <name evidence="10" type="ORF">FYJ35_00560</name>
</gene>
<feature type="domain" description="ABC transporter" evidence="9">
    <location>
        <begin position="45"/>
        <end position="273"/>
    </location>
</feature>
<evidence type="ECO:0000256" key="6">
    <source>
        <dbReference type="ARBA" id="ARBA00022967"/>
    </source>
</evidence>
<dbReference type="InterPro" id="IPR003593">
    <property type="entry name" value="AAA+_ATPase"/>
</dbReference>
<dbReference type="Gene3D" id="3.40.50.300">
    <property type="entry name" value="P-loop containing nucleotide triphosphate hydrolases"/>
    <property type="match status" value="1"/>
</dbReference>
<dbReference type="GO" id="GO:0005524">
    <property type="term" value="F:ATP binding"/>
    <property type="evidence" value="ECO:0007669"/>
    <property type="project" value="UniProtKB-KW"/>
</dbReference>
<evidence type="ECO:0000256" key="7">
    <source>
        <dbReference type="ARBA" id="ARBA00023136"/>
    </source>
</evidence>
<dbReference type="AlphaFoldDB" id="A0A6L5X1N8"/>
<evidence type="ECO:0000259" key="9">
    <source>
        <dbReference type="PROSITE" id="PS50893"/>
    </source>
</evidence>
<sequence length="273" mass="30375">MLIHRRKHAGDGVEAANEALTPKTHRASETSEDKLKTEAVCAPWISLQDICYSYGQEDEGGQQVPSLSHVSLDMYPGHTYVVTGPNGCGKSTLFRILAGLSFPESGRYLFHGEAVTRDRMNDREWSKTFYRRLGFLFQNSETQLFCKSVREEIAFGLLQLGLSGEEVQRRTEQYMDMLDIGALAERAPFHLSGGEKKRTALAAVLAMQPQTLILDEPEAGLDEDGEARVTGFLASLKREDRLIIIATHSRRLAQEVGGEEIRMTKAHTISSGM</sequence>
<dbReference type="PANTHER" id="PTHR43553:SF24">
    <property type="entry name" value="ENERGY-COUPLING FACTOR TRANSPORTER ATP-BINDING PROTEIN ECFA1"/>
    <property type="match status" value="1"/>
</dbReference>
<keyword evidence="4" id="KW-0547">Nucleotide-binding</keyword>
<dbReference type="Pfam" id="PF00005">
    <property type="entry name" value="ABC_tran"/>
    <property type="match status" value="1"/>
</dbReference>
<protein>
    <submittedName>
        <fullName evidence="10">ABC transporter ATP-binding protein</fullName>
    </submittedName>
</protein>
<evidence type="ECO:0000256" key="5">
    <source>
        <dbReference type="ARBA" id="ARBA00022840"/>
    </source>
</evidence>
<evidence type="ECO:0000256" key="3">
    <source>
        <dbReference type="ARBA" id="ARBA00022475"/>
    </source>
</evidence>
<evidence type="ECO:0000256" key="1">
    <source>
        <dbReference type="ARBA" id="ARBA00005417"/>
    </source>
</evidence>
<keyword evidence="3" id="KW-1003">Cell membrane</keyword>
<accession>A0A6L5X1N8</accession>
<dbReference type="InterPro" id="IPR003439">
    <property type="entry name" value="ABC_transporter-like_ATP-bd"/>
</dbReference>
<dbReference type="GO" id="GO:0016887">
    <property type="term" value="F:ATP hydrolysis activity"/>
    <property type="evidence" value="ECO:0007669"/>
    <property type="project" value="InterPro"/>
</dbReference>
<reference evidence="10 11" key="1">
    <citation type="submission" date="2019-08" db="EMBL/GenBank/DDBJ databases">
        <title>In-depth cultivation of the pig gut microbiome towards novel bacterial diversity and tailored functional studies.</title>
        <authorList>
            <person name="Wylensek D."/>
            <person name="Hitch T.C.A."/>
            <person name="Clavel T."/>
        </authorList>
    </citation>
    <scope>NUCLEOTIDE SEQUENCE [LARGE SCALE GENOMIC DNA]</scope>
    <source>
        <strain evidence="10 11">Oil+RF-744-WCA-WT-11</strain>
    </source>
</reference>
<dbReference type="SUPFAM" id="SSF52540">
    <property type="entry name" value="P-loop containing nucleoside triphosphate hydrolases"/>
    <property type="match status" value="1"/>
</dbReference>
<dbReference type="GO" id="GO:0043190">
    <property type="term" value="C:ATP-binding cassette (ABC) transporter complex"/>
    <property type="evidence" value="ECO:0007669"/>
    <property type="project" value="TreeGrafter"/>
</dbReference>
<keyword evidence="11" id="KW-1185">Reference proteome</keyword>
<dbReference type="InterPro" id="IPR050095">
    <property type="entry name" value="ECF_ABC_transporter_ATP-bd"/>
</dbReference>
<keyword evidence="6" id="KW-1278">Translocase</keyword>
<organism evidence="10 11">
    <name type="scientific">Porcincola intestinalis</name>
    <dbReference type="NCBI Taxonomy" id="2606632"/>
    <lineage>
        <taxon>Bacteria</taxon>
        <taxon>Bacillati</taxon>
        <taxon>Bacillota</taxon>
        <taxon>Clostridia</taxon>
        <taxon>Lachnospirales</taxon>
        <taxon>Lachnospiraceae</taxon>
        <taxon>Porcincola</taxon>
    </lineage>
</organism>
<evidence type="ECO:0000313" key="11">
    <source>
        <dbReference type="Proteomes" id="UP000481852"/>
    </source>
</evidence>
<evidence type="ECO:0000256" key="4">
    <source>
        <dbReference type="ARBA" id="ARBA00022741"/>
    </source>
</evidence>